<dbReference type="Gene3D" id="3.40.50.300">
    <property type="entry name" value="P-loop containing nucleotide triphosphate hydrolases"/>
    <property type="match status" value="1"/>
</dbReference>
<dbReference type="Pfam" id="PF13087">
    <property type="entry name" value="AAA_12"/>
    <property type="match status" value="1"/>
</dbReference>
<dbReference type="SUPFAM" id="SSF52540">
    <property type="entry name" value="P-loop containing nucleoside triphosphate hydrolases"/>
    <property type="match status" value="1"/>
</dbReference>
<dbReference type="VEuPathDB" id="ToxoDB:TGFOU_314410C"/>
<accession>A0A086LHW3</accession>
<evidence type="ECO:0000256" key="1">
    <source>
        <dbReference type="SAM" id="MobiDB-lite"/>
    </source>
</evidence>
<proteinExistence type="predicted"/>
<dbReference type="PANTHER" id="PTHR10887:SF5">
    <property type="entry name" value="RNA HELICASE AQUARIUS"/>
    <property type="match status" value="1"/>
</dbReference>
<dbReference type="GO" id="GO:0071013">
    <property type="term" value="C:catalytic step 2 spliceosome"/>
    <property type="evidence" value="ECO:0007669"/>
    <property type="project" value="TreeGrafter"/>
</dbReference>
<reference evidence="3 4" key="1">
    <citation type="submission" date="2014-07" db="EMBL/GenBank/DDBJ databases">
        <authorList>
            <person name="Sibley D."/>
            <person name="Venepally P."/>
            <person name="Karamycheva S."/>
            <person name="Hadjithomas M."/>
            <person name="Khan A."/>
            <person name="Brunk B."/>
            <person name="Roos D."/>
            <person name="Caler E."/>
            <person name="Lorenzi H."/>
        </authorList>
    </citation>
    <scope>NUCLEOTIDE SEQUENCE [LARGE SCALE GENOMIC DNA]</scope>
    <source>
        <strain evidence="3 4">FOU</strain>
    </source>
</reference>
<organism evidence="3 4">
    <name type="scientific">Toxoplasma gondii FOU</name>
    <dbReference type="NCBI Taxonomy" id="943167"/>
    <lineage>
        <taxon>Eukaryota</taxon>
        <taxon>Sar</taxon>
        <taxon>Alveolata</taxon>
        <taxon>Apicomplexa</taxon>
        <taxon>Conoidasida</taxon>
        <taxon>Coccidia</taxon>
        <taxon>Eucoccidiorida</taxon>
        <taxon>Eimeriorina</taxon>
        <taxon>Sarcocystidae</taxon>
        <taxon>Toxoplasma</taxon>
    </lineage>
</organism>
<dbReference type="PANTHER" id="PTHR10887">
    <property type="entry name" value="DNA2/NAM7 HELICASE FAMILY"/>
    <property type="match status" value="1"/>
</dbReference>
<evidence type="ECO:0000313" key="3">
    <source>
        <dbReference type="EMBL" id="KFG56231.1"/>
    </source>
</evidence>
<feature type="compositionally biased region" description="Basic residues" evidence="1">
    <location>
        <begin position="262"/>
        <end position="273"/>
    </location>
</feature>
<feature type="region of interest" description="Disordered" evidence="1">
    <location>
        <begin position="234"/>
        <end position="273"/>
    </location>
</feature>
<dbReference type="CDD" id="cd18808">
    <property type="entry name" value="SF1_C_Upf1"/>
    <property type="match status" value="1"/>
</dbReference>
<evidence type="ECO:0000313" key="4">
    <source>
        <dbReference type="Proteomes" id="UP000028838"/>
    </source>
</evidence>
<dbReference type="InterPro" id="IPR041679">
    <property type="entry name" value="DNA2/NAM7-like_C"/>
</dbReference>
<sequence>MQGRARPSLAALYSWNYRRLGNLPAVVESERYITANPGLSFDFQFINVEDHAGKGETSPLPYFYQNLGEAEAVVALYMYMRLTGYPAEAISILTTYNGQLALISDVLHQRCAWNPAIGLPKAVATVDKYQGMQNDYILLSLVRTERVGHIRDVRRLIVAVSRARLGLYVFGRWSLFGNCAETRPVMRNFAKRPLQLALQLDEESFFTTRTTLLFLLRLLPTRLFLLVRLRARQAKTGEAQDEKEEMKGSRSPEESKNGTEKKTHRQQAKKRRK</sequence>
<feature type="compositionally biased region" description="Basic and acidic residues" evidence="1">
    <location>
        <begin position="238"/>
        <end position="261"/>
    </location>
</feature>
<dbReference type="InterPro" id="IPR047187">
    <property type="entry name" value="SF1_C_Upf1"/>
</dbReference>
<comment type="caution">
    <text evidence="3">The sequence shown here is derived from an EMBL/GenBank/DDBJ whole genome shotgun (WGS) entry which is preliminary data.</text>
</comment>
<dbReference type="FunFam" id="3.40.50.300:FF:002863">
    <property type="entry name" value="Pre-mRNA-splicing factor cwf11"/>
    <property type="match status" value="1"/>
</dbReference>
<name>A0A086LHW3_TOXGO</name>
<dbReference type="EC" id="3.4.21.72" evidence="3"/>
<gene>
    <name evidence="3" type="ORF">TGFOU_314410C</name>
</gene>
<dbReference type="EMBL" id="AEYH02000069">
    <property type="protein sequence ID" value="KFG56231.1"/>
    <property type="molecule type" value="Genomic_DNA"/>
</dbReference>
<dbReference type="Proteomes" id="UP000028838">
    <property type="component" value="Unassembled WGS sequence"/>
</dbReference>
<dbReference type="AlphaFoldDB" id="A0A086LHW3"/>
<dbReference type="GO" id="GO:0016787">
    <property type="term" value="F:hydrolase activity"/>
    <property type="evidence" value="ECO:0007669"/>
    <property type="project" value="UniProtKB-KW"/>
</dbReference>
<protein>
    <submittedName>
        <fullName evidence="3">Putative aquarius</fullName>
        <ecNumber evidence="3">3.4.21.72</ecNumber>
    </submittedName>
</protein>
<dbReference type="GO" id="GO:0003729">
    <property type="term" value="F:mRNA binding"/>
    <property type="evidence" value="ECO:0007669"/>
    <property type="project" value="TreeGrafter"/>
</dbReference>
<dbReference type="InterPro" id="IPR045055">
    <property type="entry name" value="DNA2/NAM7-like"/>
</dbReference>
<dbReference type="InterPro" id="IPR027417">
    <property type="entry name" value="P-loop_NTPase"/>
</dbReference>
<feature type="domain" description="DNA2/NAM7 helicase-like C-terminal" evidence="2">
    <location>
        <begin position="39"/>
        <end position="172"/>
    </location>
</feature>
<keyword evidence="3" id="KW-0378">Hydrolase</keyword>
<evidence type="ECO:0000259" key="2">
    <source>
        <dbReference type="Pfam" id="PF13087"/>
    </source>
</evidence>